<dbReference type="CDD" id="cd06464">
    <property type="entry name" value="ACD_sHsps-like"/>
    <property type="match status" value="1"/>
</dbReference>
<dbReference type="Proteomes" id="UP000007807">
    <property type="component" value="Chromosome"/>
</dbReference>
<evidence type="ECO:0000313" key="5">
    <source>
        <dbReference type="Proteomes" id="UP000007807"/>
    </source>
</evidence>
<protein>
    <submittedName>
        <fullName evidence="4">Heat shock protein Hsp20</fullName>
    </submittedName>
</protein>
<feature type="domain" description="SHSP" evidence="3">
    <location>
        <begin position="33"/>
        <end position="139"/>
    </location>
</feature>
<dbReference type="InterPro" id="IPR008978">
    <property type="entry name" value="HSP20-like_chaperone"/>
</dbReference>
<dbReference type="SUPFAM" id="SSF49764">
    <property type="entry name" value="HSP20-like chaperones"/>
    <property type="match status" value="1"/>
</dbReference>
<dbReference type="KEGG" id="mcj:MCON_1191"/>
<dbReference type="EMBL" id="CP002565">
    <property type="protein sequence ID" value="AEB67911.1"/>
    <property type="molecule type" value="Genomic_DNA"/>
</dbReference>
<dbReference type="HOGENOM" id="CLU_046737_9_3_2"/>
<proteinExistence type="inferred from homology"/>
<evidence type="ECO:0000256" key="2">
    <source>
        <dbReference type="RuleBase" id="RU003616"/>
    </source>
</evidence>
<dbReference type="STRING" id="990316.MCON_1191"/>
<organism evidence="4 5">
    <name type="scientific">Methanothrix soehngenii (strain ATCC 5969 / DSM 3671 / JCM 10134 / NBRC 103675 / OCM 69 / GP-6)</name>
    <name type="common">Methanosaeta concilii</name>
    <dbReference type="NCBI Taxonomy" id="990316"/>
    <lineage>
        <taxon>Archaea</taxon>
        <taxon>Methanobacteriati</taxon>
        <taxon>Methanobacteriota</taxon>
        <taxon>Stenosarchaea group</taxon>
        <taxon>Methanomicrobia</taxon>
        <taxon>Methanotrichales</taxon>
        <taxon>Methanotrichaceae</taxon>
        <taxon>Methanothrix</taxon>
    </lineage>
</organism>
<reference evidence="4 5" key="1">
    <citation type="journal article" date="2011" name="J. Bacteriol.">
        <title>Complete genome sequence of Methanosaeta concilii, a specialist in aceticlastic methanogenesis.</title>
        <authorList>
            <person name="Barber R.D."/>
            <person name="Zhang L."/>
            <person name="Harnack M."/>
            <person name="Olson M.V."/>
            <person name="Kaul R."/>
            <person name="Ingram-Smith C."/>
            <person name="Smith K.S."/>
        </authorList>
    </citation>
    <scope>NUCLEOTIDE SEQUENCE [LARGE SCALE GENOMIC DNA]</scope>
    <source>
        <strain evidence="5">ATCC 5969 / DSM 3671 / JCM 10134 / NBRC 103675 / OCM 69 / GP-6</strain>
    </source>
</reference>
<dbReference type="Pfam" id="PF00011">
    <property type="entry name" value="HSP20"/>
    <property type="match status" value="1"/>
</dbReference>
<dbReference type="PROSITE" id="PS01031">
    <property type="entry name" value="SHSP"/>
    <property type="match status" value="1"/>
</dbReference>
<evidence type="ECO:0000313" key="4">
    <source>
        <dbReference type="EMBL" id="AEB67911.1"/>
    </source>
</evidence>
<keyword evidence="4" id="KW-0346">Stress response</keyword>
<dbReference type="InterPro" id="IPR002068">
    <property type="entry name" value="A-crystallin/Hsp20_dom"/>
</dbReference>
<name>F4C020_METSG</name>
<dbReference type="InParanoid" id="F4C020"/>
<sequence length="139" mass="15149">MIGKAAVEAARMSSQASQAAKKILGDVTGEISETKSLDRAPLDLIDADVELIALVALPGASKDMIDLRVTEDSLYVDAKASPREGRYLRQELNSISLKREIKLPAEVKPEQVRAMFKDGILEVHLPKLVVVNAQKVQVD</sequence>
<accession>F4C020</accession>
<gene>
    <name evidence="4" type="ordered locus">MCON_1191</name>
</gene>
<dbReference type="AlphaFoldDB" id="F4C020"/>
<keyword evidence="5" id="KW-1185">Reference proteome</keyword>
<comment type="similarity">
    <text evidence="1 2">Belongs to the small heat shock protein (HSP20) family.</text>
</comment>
<evidence type="ECO:0000256" key="1">
    <source>
        <dbReference type="PROSITE-ProRule" id="PRU00285"/>
    </source>
</evidence>
<evidence type="ECO:0000259" key="3">
    <source>
        <dbReference type="PROSITE" id="PS01031"/>
    </source>
</evidence>
<dbReference type="Gene3D" id="2.60.40.790">
    <property type="match status" value="1"/>
</dbReference>